<comment type="similarity">
    <text evidence="3">Belongs to the bacterial flagellin family.</text>
</comment>
<proteinExistence type="inferred from homology"/>
<feature type="domain" description="Flagellin N-terminal" evidence="6">
    <location>
        <begin position="4"/>
        <end position="140"/>
    </location>
</feature>
<dbReference type="Pfam" id="PF00669">
    <property type="entry name" value="Flagellin_N"/>
    <property type="match status" value="1"/>
</dbReference>
<dbReference type="InterPro" id="IPR001029">
    <property type="entry name" value="Flagellin_N"/>
</dbReference>
<dbReference type="NCBIfam" id="TIGR02550">
    <property type="entry name" value="flagell_flgL"/>
    <property type="match status" value="1"/>
</dbReference>
<dbReference type="AlphaFoldDB" id="A0A3P3QGL3"/>
<dbReference type="InterPro" id="IPR013384">
    <property type="entry name" value="Flagell_FlgL"/>
</dbReference>
<evidence type="ECO:0000313" key="7">
    <source>
        <dbReference type="EMBL" id="RRJ20251.1"/>
    </source>
</evidence>
<keyword evidence="8" id="KW-1185">Reference proteome</keyword>
<dbReference type="OrthoDB" id="9768249at2"/>
<accession>A0A3P3QGL3</accession>
<name>A0A3P3QGL3_9GAMM</name>
<keyword evidence="5" id="KW-0975">Bacterial flagellum</keyword>
<keyword evidence="7" id="KW-0966">Cell projection</keyword>
<dbReference type="SUPFAM" id="SSF64518">
    <property type="entry name" value="Phase 1 flagellin"/>
    <property type="match status" value="1"/>
</dbReference>
<keyword evidence="7" id="KW-0969">Cilium</keyword>
<sequence>MRISSSQYHETAIRNIQTSSAKYSQLSVQMATNERITKPSDDPLGSVLVLRLDSELTSLEQYGKNMELVTYTLSQQETQLSSINNLLLSVQSLVTAAADASYGEDELQAMANELAVLMPGIADLLNAKDGDGNYLFAGSQIDQQPFIKDATGQYIYQGDALVRKVAVSSNTLVDANIVGSDLVPGATFLNDLQDYVALLQAPPAAGVGTESRTMLDKLSTLLGDTTAAITKIGGIVSSLESLEFTNTDIALFTENLRDDLTAVHYPTAYIEMNNALASYESTLKVYSSVSQLSLFSQL</sequence>
<dbReference type="InterPro" id="IPR001492">
    <property type="entry name" value="Flagellin"/>
</dbReference>
<dbReference type="GO" id="GO:0005576">
    <property type="term" value="C:extracellular region"/>
    <property type="evidence" value="ECO:0007669"/>
    <property type="project" value="UniProtKB-SubCell"/>
</dbReference>
<keyword evidence="7" id="KW-0282">Flagellum</keyword>
<dbReference type="Proteomes" id="UP000276260">
    <property type="component" value="Unassembled WGS sequence"/>
</dbReference>
<evidence type="ECO:0000256" key="4">
    <source>
        <dbReference type="ARBA" id="ARBA00022525"/>
    </source>
</evidence>
<evidence type="ECO:0000256" key="5">
    <source>
        <dbReference type="ARBA" id="ARBA00023143"/>
    </source>
</evidence>
<evidence type="ECO:0000313" key="8">
    <source>
        <dbReference type="Proteomes" id="UP000276260"/>
    </source>
</evidence>
<gene>
    <name evidence="7" type="primary">flgL</name>
    <name evidence="7" type="ORF">EIK76_12050</name>
</gene>
<evidence type="ECO:0000256" key="1">
    <source>
        <dbReference type="ARBA" id="ARBA00004365"/>
    </source>
</evidence>
<dbReference type="PANTHER" id="PTHR42792:SF1">
    <property type="entry name" value="FLAGELLAR HOOK-ASSOCIATED PROTEIN 3"/>
    <property type="match status" value="1"/>
</dbReference>
<dbReference type="GO" id="GO:0071973">
    <property type="term" value="P:bacterial-type flagellum-dependent cell motility"/>
    <property type="evidence" value="ECO:0007669"/>
    <property type="project" value="InterPro"/>
</dbReference>
<dbReference type="GO" id="GO:0009424">
    <property type="term" value="C:bacterial-type flagellum hook"/>
    <property type="evidence" value="ECO:0007669"/>
    <property type="project" value="InterPro"/>
</dbReference>
<evidence type="ECO:0000256" key="2">
    <source>
        <dbReference type="ARBA" id="ARBA00004613"/>
    </source>
</evidence>
<comment type="subcellular location">
    <subcellularLocation>
        <location evidence="1">Bacterial flagellum</location>
    </subcellularLocation>
    <subcellularLocation>
        <location evidence="2">Secreted</location>
    </subcellularLocation>
</comment>
<organism evidence="7 8">
    <name type="scientific">Rheinheimera mesophila</name>
    <dbReference type="NCBI Taxonomy" id="1547515"/>
    <lineage>
        <taxon>Bacteria</taxon>
        <taxon>Pseudomonadati</taxon>
        <taxon>Pseudomonadota</taxon>
        <taxon>Gammaproteobacteria</taxon>
        <taxon>Chromatiales</taxon>
        <taxon>Chromatiaceae</taxon>
        <taxon>Rheinheimera</taxon>
    </lineage>
</organism>
<evidence type="ECO:0000256" key="3">
    <source>
        <dbReference type="ARBA" id="ARBA00005709"/>
    </source>
</evidence>
<dbReference type="EMBL" id="RRCF01000003">
    <property type="protein sequence ID" value="RRJ20251.1"/>
    <property type="molecule type" value="Genomic_DNA"/>
</dbReference>
<dbReference type="RefSeq" id="WP_125060907.1">
    <property type="nucleotide sequence ID" value="NZ_RRCF01000003.1"/>
</dbReference>
<protein>
    <submittedName>
        <fullName evidence="7">Flagellar hook-associated protein 3</fullName>
    </submittedName>
</protein>
<reference evidence="7 8" key="1">
    <citation type="submission" date="2018-11" db="EMBL/GenBank/DDBJ databases">
        <title>Draft genome analysis of Rheinheimera mesophila isolated from an industrial waste site.</title>
        <authorList>
            <person name="Yu Q."/>
            <person name="Qi Y."/>
            <person name="Zhang H."/>
            <person name="Lu Y."/>
            <person name="Pu J."/>
        </authorList>
    </citation>
    <scope>NUCLEOTIDE SEQUENCE [LARGE SCALE GENOMIC DNA]</scope>
    <source>
        <strain evidence="7 8">IITR13</strain>
    </source>
</reference>
<keyword evidence="4" id="KW-0964">Secreted</keyword>
<evidence type="ECO:0000259" key="6">
    <source>
        <dbReference type="Pfam" id="PF00669"/>
    </source>
</evidence>
<dbReference type="GO" id="GO:0005198">
    <property type="term" value="F:structural molecule activity"/>
    <property type="evidence" value="ECO:0007669"/>
    <property type="project" value="InterPro"/>
</dbReference>
<comment type="caution">
    <text evidence="7">The sequence shown here is derived from an EMBL/GenBank/DDBJ whole genome shotgun (WGS) entry which is preliminary data.</text>
</comment>
<dbReference type="Gene3D" id="1.20.1330.10">
    <property type="entry name" value="f41 fragment of flagellin, N-terminal domain"/>
    <property type="match status" value="1"/>
</dbReference>
<dbReference type="PANTHER" id="PTHR42792">
    <property type="entry name" value="FLAGELLIN"/>
    <property type="match status" value="1"/>
</dbReference>